<dbReference type="EMBL" id="BART01039681">
    <property type="protein sequence ID" value="GAH22502.1"/>
    <property type="molecule type" value="Genomic_DNA"/>
</dbReference>
<reference evidence="1" key="1">
    <citation type="journal article" date="2014" name="Front. Microbiol.">
        <title>High frequency of phylogenetically diverse reductive dehalogenase-homologous genes in deep subseafloor sedimentary metagenomes.</title>
        <authorList>
            <person name="Kawai M."/>
            <person name="Futagami T."/>
            <person name="Toyoda A."/>
            <person name="Takaki Y."/>
            <person name="Nishi S."/>
            <person name="Hori S."/>
            <person name="Arai W."/>
            <person name="Tsubouchi T."/>
            <person name="Morono Y."/>
            <person name="Uchiyama I."/>
            <person name="Ito T."/>
            <person name="Fujiyama A."/>
            <person name="Inagaki F."/>
            <person name="Takami H."/>
        </authorList>
    </citation>
    <scope>NUCLEOTIDE SEQUENCE</scope>
    <source>
        <strain evidence="1">Expedition CK06-06</strain>
    </source>
</reference>
<organism evidence="1">
    <name type="scientific">marine sediment metagenome</name>
    <dbReference type="NCBI Taxonomy" id="412755"/>
    <lineage>
        <taxon>unclassified sequences</taxon>
        <taxon>metagenomes</taxon>
        <taxon>ecological metagenomes</taxon>
    </lineage>
</organism>
<evidence type="ECO:0000313" key="1">
    <source>
        <dbReference type="EMBL" id="GAH22502.1"/>
    </source>
</evidence>
<feature type="non-terminal residue" evidence="1">
    <location>
        <position position="111"/>
    </location>
</feature>
<dbReference type="AlphaFoldDB" id="X1DQS1"/>
<sequence>MPIFDGNMIVWKNKPYEFDPRAVWNIRMKGNPKAYLIKEIDRRPVRNKFGKIVYKDAAVSNMDLDDIRARGDSTESDEFLIKAALKAQTAQGRKKANVAIIVIVALVIGGI</sequence>
<name>X1DQS1_9ZZZZ</name>
<gene>
    <name evidence="1" type="ORF">S01H4_65070</name>
</gene>
<comment type="caution">
    <text evidence="1">The sequence shown here is derived from an EMBL/GenBank/DDBJ whole genome shotgun (WGS) entry which is preliminary data.</text>
</comment>
<proteinExistence type="predicted"/>
<accession>X1DQS1</accession>
<protein>
    <submittedName>
        <fullName evidence="1">Uncharacterized protein</fullName>
    </submittedName>
</protein>